<gene>
    <name evidence="9" type="primary">MED19</name>
    <name evidence="11" type="ORF">K505DRAFT_325731</name>
</gene>
<evidence type="ECO:0000256" key="4">
    <source>
        <dbReference type="ARBA" id="ARBA00023015"/>
    </source>
</evidence>
<evidence type="ECO:0000313" key="12">
    <source>
        <dbReference type="Proteomes" id="UP000799757"/>
    </source>
</evidence>
<dbReference type="InterPro" id="IPR013942">
    <property type="entry name" value="Mediator_Med19_fun"/>
</dbReference>
<dbReference type="AlphaFoldDB" id="A0A6A6X9E7"/>
<keyword evidence="5 9" id="KW-0010">Activator</keyword>
<feature type="region of interest" description="Disordered" evidence="10">
    <location>
        <begin position="302"/>
        <end position="397"/>
    </location>
</feature>
<dbReference type="Pfam" id="PF08633">
    <property type="entry name" value="Rox3"/>
    <property type="match status" value="1"/>
</dbReference>
<evidence type="ECO:0000256" key="2">
    <source>
        <dbReference type="ARBA" id="ARBA00009259"/>
    </source>
</evidence>
<keyword evidence="6 9" id="KW-0804">Transcription</keyword>
<keyword evidence="7 9" id="KW-0539">Nucleus</keyword>
<comment type="subcellular location">
    <subcellularLocation>
        <location evidence="1 9">Nucleus</location>
    </subcellularLocation>
</comment>
<dbReference type="GO" id="GO:0016592">
    <property type="term" value="C:mediator complex"/>
    <property type="evidence" value="ECO:0007669"/>
    <property type="project" value="InterPro"/>
</dbReference>
<protein>
    <recommendedName>
        <fullName evidence="3 9">Mediator of RNA polymerase II transcription subunit 19</fullName>
    </recommendedName>
    <alternativeName>
        <fullName evidence="8 9">Mediator complex subunit 19</fullName>
    </alternativeName>
</protein>
<dbReference type="EMBL" id="MU001944">
    <property type="protein sequence ID" value="KAF2793039.1"/>
    <property type="molecule type" value="Genomic_DNA"/>
</dbReference>
<feature type="region of interest" description="Disordered" evidence="10">
    <location>
        <begin position="117"/>
        <end position="145"/>
    </location>
</feature>
<organism evidence="11 12">
    <name type="scientific">Melanomma pulvis-pyrius CBS 109.77</name>
    <dbReference type="NCBI Taxonomy" id="1314802"/>
    <lineage>
        <taxon>Eukaryota</taxon>
        <taxon>Fungi</taxon>
        <taxon>Dikarya</taxon>
        <taxon>Ascomycota</taxon>
        <taxon>Pezizomycotina</taxon>
        <taxon>Dothideomycetes</taxon>
        <taxon>Pleosporomycetidae</taxon>
        <taxon>Pleosporales</taxon>
        <taxon>Melanommataceae</taxon>
        <taxon>Melanomma</taxon>
    </lineage>
</organism>
<feature type="compositionally biased region" description="Basic and acidic residues" evidence="10">
    <location>
        <begin position="127"/>
        <end position="136"/>
    </location>
</feature>
<keyword evidence="12" id="KW-1185">Reference proteome</keyword>
<evidence type="ECO:0000256" key="3">
    <source>
        <dbReference type="ARBA" id="ARBA00019615"/>
    </source>
</evidence>
<dbReference type="Proteomes" id="UP000799757">
    <property type="component" value="Unassembled WGS sequence"/>
</dbReference>
<dbReference type="GO" id="GO:0003712">
    <property type="term" value="F:transcription coregulator activity"/>
    <property type="evidence" value="ECO:0007669"/>
    <property type="project" value="InterPro"/>
</dbReference>
<accession>A0A6A6X9E7</accession>
<comment type="function">
    <text evidence="9">Component of the Mediator complex, a coactivator involved in the regulated transcription of nearly all RNA polymerase II-dependent genes. Mediator functions as a bridge to convey information from gene-specific regulatory proteins to the basal RNA polymerase II transcription machinery. Mediator is recruited to promoters by direct interactions with regulatory proteins and serves as a scaffold for the assembly of a functional preinitiation complex with RNA polymerase II and the general transcription factors.</text>
</comment>
<evidence type="ECO:0000256" key="7">
    <source>
        <dbReference type="ARBA" id="ARBA00023242"/>
    </source>
</evidence>
<comment type="subunit">
    <text evidence="9">Component of the Mediator complex.</text>
</comment>
<name>A0A6A6X9E7_9PLEO</name>
<evidence type="ECO:0000256" key="8">
    <source>
        <dbReference type="ARBA" id="ARBA00032018"/>
    </source>
</evidence>
<proteinExistence type="inferred from homology"/>
<dbReference type="GO" id="GO:0006357">
    <property type="term" value="P:regulation of transcription by RNA polymerase II"/>
    <property type="evidence" value="ECO:0007669"/>
    <property type="project" value="InterPro"/>
</dbReference>
<keyword evidence="4 9" id="KW-0805">Transcription regulation</keyword>
<evidence type="ECO:0000313" key="11">
    <source>
        <dbReference type="EMBL" id="KAF2793039.1"/>
    </source>
</evidence>
<reference evidence="11" key="1">
    <citation type="journal article" date="2020" name="Stud. Mycol.">
        <title>101 Dothideomycetes genomes: a test case for predicting lifestyles and emergence of pathogens.</title>
        <authorList>
            <person name="Haridas S."/>
            <person name="Albert R."/>
            <person name="Binder M."/>
            <person name="Bloem J."/>
            <person name="Labutti K."/>
            <person name="Salamov A."/>
            <person name="Andreopoulos B."/>
            <person name="Baker S."/>
            <person name="Barry K."/>
            <person name="Bills G."/>
            <person name="Bluhm B."/>
            <person name="Cannon C."/>
            <person name="Castanera R."/>
            <person name="Culley D."/>
            <person name="Daum C."/>
            <person name="Ezra D."/>
            <person name="Gonzalez J."/>
            <person name="Henrissat B."/>
            <person name="Kuo A."/>
            <person name="Liang C."/>
            <person name="Lipzen A."/>
            <person name="Lutzoni F."/>
            <person name="Magnuson J."/>
            <person name="Mondo S."/>
            <person name="Nolan M."/>
            <person name="Ohm R."/>
            <person name="Pangilinan J."/>
            <person name="Park H.-J."/>
            <person name="Ramirez L."/>
            <person name="Alfaro M."/>
            <person name="Sun H."/>
            <person name="Tritt A."/>
            <person name="Yoshinaga Y."/>
            <person name="Zwiers L.-H."/>
            <person name="Turgeon B."/>
            <person name="Goodwin S."/>
            <person name="Spatafora J."/>
            <person name="Crous P."/>
            <person name="Grigoriev I."/>
        </authorList>
    </citation>
    <scope>NUCLEOTIDE SEQUENCE</scope>
    <source>
        <strain evidence="11">CBS 109.77</strain>
    </source>
</reference>
<feature type="region of interest" description="Disordered" evidence="10">
    <location>
        <begin position="1"/>
        <end position="101"/>
    </location>
</feature>
<evidence type="ECO:0000256" key="10">
    <source>
        <dbReference type="SAM" id="MobiDB-lite"/>
    </source>
</evidence>
<evidence type="ECO:0000256" key="9">
    <source>
        <dbReference type="RuleBase" id="RU364151"/>
    </source>
</evidence>
<evidence type="ECO:0000256" key="6">
    <source>
        <dbReference type="ARBA" id="ARBA00023163"/>
    </source>
</evidence>
<dbReference type="OrthoDB" id="2160599at2759"/>
<evidence type="ECO:0000256" key="1">
    <source>
        <dbReference type="ARBA" id="ARBA00004123"/>
    </source>
</evidence>
<evidence type="ECO:0000256" key="5">
    <source>
        <dbReference type="ARBA" id="ARBA00023159"/>
    </source>
</evidence>
<feature type="compositionally biased region" description="Polar residues" evidence="10">
    <location>
        <begin position="71"/>
        <end position="91"/>
    </location>
</feature>
<feature type="compositionally biased region" description="Polar residues" evidence="10">
    <location>
        <begin position="316"/>
        <end position="332"/>
    </location>
</feature>
<sequence>MSDHISKRQRTTGSFSPFHSPPYQGAKPGDQTKASPIVHPNTPTSPPYTSMSSRPNGRSATTAVAPLSEMTPPSSVTISQQNSQLSASATNPLPFPGPALAGTAGVALSLTIDSDGDAMMADSQDDGAMRPSEHRQSNHNRQGKGVVAAADGVSGKALFNSCQSSHEVSRPHGSQNLFELYGLNDLARSVARNDPNTGEKINKLRKSYEGHIKAMQISGKPKAVKLDGAFTELLAFPEEEYEIQKVAGKEMNKALNTEQTGLNPDFDALLTKAFTAMGPGPLPPSETQRYRAYLGTDEVSKAKVAPEGIPNRTMPPRSTTPLPGNSSATSQRPRPERAGAKRTYTDISFQGYGEGFTDDGFADSTGGEDNGQGGIKKRRLGGFERTSHQVEVGGVRR</sequence>
<comment type="similarity">
    <text evidence="2 9">Belongs to the Mediator complex subunit 19 family.</text>
</comment>